<comment type="caution">
    <text evidence="1">The sequence shown here is derived from an EMBL/GenBank/DDBJ whole genome shotgun (WGS) entry which is preliminary data.</text>
</comment>
<name>A0A9Q1C552_HOLLE</name>
<keyword evidence="2" id="KW-1185">Reference proteome</keyword>
<evidence type="ECO:0000313" key="1">
    <source>
        <dbReference type="EMBL" id="KAJ8039438.1"/>
    </source>
</evidence>
<sequence length="57" mass="6545">MLFILGICTRYIQKMDPIDFGKGQRLSEVTGKSSYLVYKFIVLKGRAHCFQSKSEVI</sequence>
<reference evidence="1" key="1">
    <citation type="submission" date="2021-10" db="EMBL/GenBank/DDBJ databases">
        <title>Tropical sea cucumber genome reveals ecological adaptation and Cuvierian tubules defense mechanism.</title>
        <authorList>
            <person name="Chen T."/>
        </authorList>
    </citation>
    <scope>NUCLEOTIDE SEQUENCE</scope>
    <source>
        <strain evidence="1">Nanhai2018</strain>
        <tissue evidence="1">Muscle</tissue>
    </source>
</reference>
<proteinExistence type="predicted"/>
<dbReference type="AlphaFoldDB" id="A0A9Q1C552"/>
<dbReference type="EMBL" id="JAIZAY010000007">
    <property type="protein sequence ID" value="KAJ8039438.1"/>
    <property type="molecule type" value="Genomic_DNA"/>
</dbReference>
<gene>
    <name evidence="1" type="ORF">HOLleu_17157</name>
</gene>
<dbReference type="Proteomes" id="UP001152320">
    <property type="component" value="Chromosome 7"/>
</dbReference>
<organism evidence="1 2">
    <name type="scientific">Holothuria leucospilota</name>
    <name type="common">Black long sea cucumber</name>
    <name type="synonym">Mertensiothuria leucospilota</name>
    <dbReference type="NCBI Taxonomy" id="206669"/>
    <lineage>
        <taxon>Eukaryota</taxon>
        <taxon>Metazoa</taxon>
        <taxon>Echinodermata</taxon>
        <taxon>Eleutherozoa</taxon>
        <taxon>Echinozoa</taxon>
        <taxon>Holothuroidea</taxon>
        <taxon>Aspidochirotacea</taxon>
        <taxon>Aspidochirotida</taxon>
        <taxon>Holothuriidae</taxon>
        <taxon>Holothuria</taxon>
    </lineage>
</organism>
<evidence type="ECO:0000313" key="2">
    <source>
        <dbReference type="Proteomes" id="UP001152320"/>
    </source>
</evidence>
<accession>A0A9Q1C552</accession>
<protein>
    <submittedName>
        <fullName evidence="1">Uncharacterized protein</fullName>
    </submittedName>
</protein>